<dbReference type="Proteomes" id="UP001296706">
    <property type="component" value="Unassembled WGS sequence"/>
</dbReference>
<keyword evidence="2" id="KW-1133">Transmembrane helix</keyword>
<accession>A0ABX1R778</accession>
<feature type="compositionally biased region" description="Low complexity" evidence="1">
    <location>
        <begin position="1"/>
        <end position="11"/>
    </location>
</feature>
<keyword evidence="2" id="KW-0812">Transmembrane</keyword>
<keyword evidence="2" id="KW-0472">Membrane</keyword>
<proteinExistence type="predicted"/>
<keyword evidence="4" id="KW-1185">Reference proteome</keyword>
<organism evidence="3 4">
    <name type="scientific">Pseudonocardia xinjiangensis</name>
    <dbReference type="NCBI Taxonomy" id="75289"/>
    <lineage>
        <taxon>Bacteria</taxon>
        <taxon>Bacillati</taxon>
        <taxon>Actinomycetota</taxon>
        <taxon>Actinomycetes</taxon>
        <taxon>Pseudonocardiales</taxon>
        <taxon>Pseudonocardiaceae</taxon>
        <taxon>Pseudonocardia</taxon>
    </lineage>
</organism>
<feature type="region of interest" description="Disordered" evidence="1">
    <location>
        <begin position="1"/>
        <end position="32"/>
    </location>
</feature>
<evidence type="ECO:0000313" key="4">
    <source>
        <dbReference type="Proteomes" id="UP001296706"/>
    </source>
</evidence>
<reference evidence="3 4" key="1">
    <citation type="submission" date="2020-04" db="EMBL/GenBank/DDBJ databases">
        <authorList>
            <person name="Klaysubun C."/>
            <person name="Duangmal K."/>
            <person name="Lipun K."/>
        </authorList>
    </citation>
    <scope>NUCLEOTIDE SEQUENCE [LARGE SCALE GENOMIC DNA]</scope>
    <source>
        <strain evidence="3 4">JCM 11839</strain>
    </source>
</reference>
<evidence type="ECO:0000256" key="1">
    <source>
        <dbReference type="SAM" id="MobiDB-lite"/>
    </source>
</evidence>
<sequence length="88" mass="8820">MPAAAASPADGADVRPPRSCPAETVGRHRRRATPRTYLAVVADVVGLVGTLVTVTALMVVAATAGAMADGMPASGGATVTVTYDRNGR</sequence>
<protein>
    <submittedName>
        <fullName evidence="3">Uncharacterized protein</fullName>
    </submittedName>
</protein>
<gene>
    <name evidence="3" type="ORF">HF577_03925</name>
</gene>
<dbReference type="EMBL" id="JAAXKY010000006">
    <property type="protein sequence ID" value="NMH76258.1"/>
    <property type="molecule type" value="Genomic_DNA"/>
</dbReference>
<evidence type="ECO:0000313" key="3">
    <source>
        <dbReference type="EMBL" id="NMH76258.1"/>
    </source>
</evidence>
<comment type="caution">
    <text evidence="3">The sequence shown here is derived from an EMBL/GenBank/DDBJ whole genome shotgun (WGS) entry which is preliminary data.</text>
</comment>
<evidence type="ECO:0000256" key="2">
    <source>
        <dbReference type="SAM" id="Phobius"/>
    </source>
</evidence>
<dbReference type="RefSeq" id="WP_169394329.1">
    <property type="nucleotide sequence ID" value="NZ_BAAAJH010000011.1"/>
</dbReference>
<name>A0ABX1R778_9PSEU</name>
<feature type="transmembrane region" description="Helical" evidence="2">
    <location>
        <begin position="37"/>
        <end position="62"/>
    </location>
</feature>